<gene>
    <name evidence="1" type="ORF">D9T18_12150</name>
</gene>
<evidence type="ECO:0000313" key="1">
    <source>
        <dbReference type="EMBL" id="AYM87373.1"/>
    </source>
</evidence>
<reference evidence="1 2" key="1">
    <citation type="submission" date="2018-10" db="EMBL/GenBank/DDBJ databases">
        <title>Complete Genome Sequence and Transcriptomic Profiles of a Marine Bacterium, Pseudoalteromonas agarivorans Hao 2018.</title>
        <authorList>
            <person name="Hao L."/>
        </authorList>
    </citation>
    <scope>NUCLEOTIDE SEQUENCE [LARGE SCALE GENOMIC DNA]</scope>
    <source>
        <strain evidence="1 2">Hao 2018</strain>
    </source>
</reference>
<sequence>MKLRSLFLRIVGVKTPAILLFILKIKKEIFGLILSQKKAHNAKLLWAKSHNEKGVLKSIG</sequence>
<protein>
    <submittedName>
        <fullName evidence="1">Uncharacterized protein</fullName>
    </submittedName>
</protein>
<dbReference type="AlphaFoldDB" id="A0AAD0XDK3"/>
<dbReference type="Proteomes" id="UP000279995">
    <property type="component" value="Chromosome I"/>
</dbReference>
<proteinExistence type="predicted"/>
<name>A0AAD0XDK3_9GAMM</name>
<dbReference type="EMBL" id="CP033065">
    <property type="protein sequence ID" value="AYM87373.1"/>
    <property type="molecule type" value="Genomic_DNA"/>
</dbReference>
<evidence type="ECO:0000313" key="2">
    <source>
        <dbReference type="Proteomes" id="UP000279995"/>
    </source>
</evidence>
<accession>A0AAD0XDK3</accession>
<organism evidence="1 2">
    <name type="scientific">Pseudoalteromonas agarivorans</name>
    <dbReference type="NCBI Taxonomy" id="176102"/>
    <lineage>
        <taxon>Bacteria</taxon>
        <taxon>Pseudomonadati</taxon>
        <taxon>Pseudomonadota</taxon>
        <taxon>Gammaproteobacteria</taxon>
        <taxon>Alteromonadales</taxon>
        <taxon>Pseudoalteromonadaceae</taxon>
        <taxon>Pseudoalteromonas</taxon>
    </lineage>
</organism>